<evidence type="ECO:0000313" key="1">
    <source>
        <dbReference type="EMBL" id="CEK87824.1"/>
    </source>
</evidence>
<accession>A0A0B7B395</accession>
<dbReference type="EMBL" id="HACG01040959">
    <property type="protein sequence ID" value="CEK87824.1"/>
    <property type="molecule type" value="Transcribed_RNA"/>
</dbReference>
<feature type="non-terminal residue" evidence="1">
    <location>
        <position position="1"/>
    </location>
</feature>
<gene>
    <name evidence="1" type="primary">ORF161574</name>
</gene>
<dbReference type="AlphaFoldDB" id="A0A0B7B395"/>
<sequence length="103" mass="11687">SSRLSWVLYVFIYPLESQFSLHAHHMPDTSPASSSDDGAHNLLLTSCVQFLVRDSSWPEHTQDASQTSCMKVGEFGYILLKVWYVTITLSCKLPTCYNQDKNI</sequence>
<protein>
    <submittedName>
        <fullName evidence="1">Uncharacterized protein</fullName>
    </submittedName>
</protein>
<organism evidence="1">
    <name type="scientific">Arion vulgaris</name>
    <dbReference type="NCBI Taxonomy" id="1028688"/>
    <lineage>
        <taxon>Eukaryota</taxon>
        <taxon>Metazoa</taxon>
        <taxon>Spiralia</taxon>
        <taxon>Lophotrochozoa</taxon>
        <taxon>Mollusca</taxon>
        <taxon>Gastropoda</taxon>
        <taxon>Heterobranchia</taxon>
        <taxon>Euthyneura</taxon>
        <taxon>Panpulmonata</taxon>
        <taxon>Eupulmonata</taxon>
        <taxon>Stylommatophora</taxon>
        <taxon>Helicina</taxon>
        <taxon>Arionoidea</taxon>
        <taxon>Arionidae</taxon>
        <taxon>Arion</taxon>
    </lineage>
</organism>
<proteinExistence type="predicted"/>
<reference evidence="1" key="1">
    <citation type="submission" date="2014-12" db="EMBL/GenBank/DDBJ databases">
        <title>Insight into the proteome of Arion vulgaris.</title>
        <authorList>
            <person name="Aradska J."/>
            <person name="Bulat T."/>
            <person name="Smidak R."/>
            <person name="Sarate P."/>
            <person name="Gangsoo J."/>
            <person name="Sialana F."/>
            <person name="Bilban M."/>
            <person name="Lubec G."/>
        </authorList>
    </citation>
    <scope>NUCLEOTIDE SEQUENCE</scope>
    <source>
        <tissue evidence="1">Skin</tissue>
    </source>
</reference>
<name>A0A0B7B395_9EUPU</name>